<keyword evidence="4" id="KW-0969">Cilium</keyword>
<feature type="coiled-coil region" evidence="8">
    <location>
        <begin position="395"/>
        <end position="454"/>
    </location>
</feature>
<dbReference type="Pfam" id="PF13868">
    <property type="entry name" value="TPH"/>
    <property type="match status" value="1"/>
</dbReference>
<evidence type="ECO:0000313" key="12">
    <source>
        <dbReference type="EnsemblMetazoa" id="CapteP170976"/>
    </source>
</evidence>
<keyword evidence="13" id="KW-1185">Reference proteome</keyword>
<dbReference type="EMBL" id="KB308559">
    <property type="protein sequence ID" value="ELT97459.1"/>
    <property type="molecule type" value="Genomic_DNA"/>
</dbReference>
<reference evidence="13" key="1">
    <citation type="submission" date="2012-12" db="EMBL/GenBank/DDBJ databases">
        <authorList>
            <person name="Hellsten U."/>
            <person name="Grimwood J."/>
            <person name="Chapman J.A."/>
            <person name="Shapiro H."/>
            <person name="Aerts A."/>
            <person name="Otillar R.P."/>
            <person name="Terry A.Y."/>
            <person name="Boore J.L."/>
            <person name="Simakov O."/>
            <person name="Marletaz F."/>
            <person name="Cho S.-J."/>
            <person name="Edsinger-Gonzales E."/>
            <person name="Havlak P."/>
            <person name="Kuo D.-H."/>
            <person name="Larsson T."/>
            <person name="Lv J."/>
            <person name="Arendt D."/>
            <person name="Savage R."/>
            <person name="Osoegawa K."/>
            <person name="de Jong P."/>
            <person name="Lindberg D.R."/>
            <person name="Seaver E.C."/>
            <person name="Weisblat D.A."/>
            <person name="Putnam N.H."/>
            <person name="Grigoriev I.V."/>
            <person name="Rokhsar D.S."/>
        </authorList>
    </citation>
    <scope>NUCLEOTIDE SEQUENCE</scope>
    <source>
        <strain evidence="13">I ESC-2004</strain>
    </source>
</reference>
<feature type="region of interest" description="Disordered" evidence="9">
    <location>
        <begin position="1"/>
        <end position="36"/>
    </location>
</feature>
<dbReference type="EnsemblMetazoa" id="CapteT170976">
    <property type="protein sequence ID" value="CapteP170976"/>
    <property type="gene ID" value="CapteG170976"/>
</dbReference>
<evidence type="ECO:0000256" key="9">
    <source>
        <dbReference type="SAM" id="MobiDB-lite"/>
    </source>
</evidence>
<feature type="coiled-coil region" evidence="8">
    <location>
        <begin position="218"/>
        <end position="273"/>
    </location>
</feature>
<gene>
    <name evidence="11" type="ORF">CAPTEDRAFT_170976</name>
</gene>
<evidence type="ECO:0000256" key="8">
    <source>
        <dbReference type="SAM" id="Coils"/>
    </source>
</evidence>
<evidence type="ECO:0000256" key="7">
    <source>
        <dbReference type="ARBA" id="ARBA00034142"/>
    </source>
</evidence>
<evidence type="ECO:0000259" key="10">
    <source>
        <dbReference type="Pfam" id="PF13868"/>
    </source>
</evidence>
<keyword evidence="3 8" id="KW-0175">Coiled coil</keyword>
<dbReference type="OrthoDB" id="1902038at2759"/>
<dbReference type="PANTHER" id="PTHR15504">
    <property type="entry name" value="NASOPHARYNGEAL EPITHELIUM SPECIFIC PROTEIN 1"/>
    <property type="match status" value="1"/>
</dbReference>
<dbReference type="OMA" id="WGHKPET"/>
<evidence type="ECO:0000256" key="1">
    <source>
        <dbReference type="ARBA" id="ARBA00004230"/>
    </source>
</evidence>
<feature type="compositionally biased region" description="Basic residues" evidence="9">
    <location>
        <begin position="23"/>
        <end position="32"/>
    </location>
</feature>
<protein>
    <recommendedName>
        <fullName evidence="7">Cilia- and flagella-associated protein 45</fullName>
    </recommendedName>
</protein>
<dbReference type="AlphaFoldDB" id="R7TUT1"/>
<dbReference type="STRING" id="283909.R7TUT1"/>
<dbReference type="PANTHER" id="PTHR15504:SF0">
    <property type="entry name" value="CILIA- AND FLAGELLA-ASSOCIATED PROTEIN 45"/>
    <property type="match status" value="1"/>
</dbReference>
<evidence type="ECO:0000256" key="3">
    <source>
        <dbReference type="ARBA" id="ARBA00023054"/>
    </source>
</evidence>
<feature type="coiled-coil region" evidence="8">
    <location>
        <begin position="80"/>
        <end position="193"/>
    </location>
</feature>
<dbReference type="Proteomes" id="UP000014760">
    <property type="component" value="Unassembled WGS sequence"/>
</dbReference>
<dbReference type="GO" id="GO:0031514">
    <property type="term" value="C:motile cilium"/>
    <property type="evidence" value="ECO:0007669"/>
    <property type="project" value="UniProtKB-SubCell"/>
</dbReference>
<sequence>MLEDKWRTDGGTPIETAAAERSAKRKGGNKRGKNGETVQIITKDLIRNLHVPQDDPSGQSIVLSRADFQRLIQASRVPTEEERKAKMEELKRLKESLQDEVQERKNFMKMKDLNRRKNEKLSELEEEEMKKAEHLRQKAIEQLNEQEDEIKRLNELILNAKCHAIRDAQIMEKQHIRTELEAEEKRLDQMMTADCKNAIKIDEEINRKKTEDRYIGAHQIMEQIEENQQNRLLDLEEKDRENRRMQKYLEKLCEEEAEKLERKRMEQDVLREELHKGNDEIQRMKAMEKEQNKLEDLKVIEWMKKKAEREAEREKEQEAVRIEKEREVARLRALQERDRDEQAERDALRAKRDQEQAEREWRRKEAESIKQKAVTEAMLQAAREQQRDQKAHFLAVQAQRERGEFEKVLKAQEELISKVQKEEEEKKKASLNYADEVRQQIRDKERDRVSQRNAFFEEGIRLDAEAKMRRQKLEEVKRRKLQELKAAGIPEKFVNQIEKKVGQQTGLTVV</sequence>
<dbReference type="EMBL" id="AMQN01002172">
    <property type="status" value="NOT_ANNOTATED_CDS"/>
    <property type="molecule type" value="Genomic_DNA"/>
</dbReference>
<feature type="region of interest" description="Disordered" evidence="9">
    <location>
        <begin position="333"/>
        <end position="367"/>
    </location>
</feature>
<dbReference type="HOGENOM" id="CLU_026959_1_1_1"/>
<evidence type="ECO:0000256" key="5">
    <source>
        <dbReference type="ARBA" id="ARBA00023273"/>
    </source>
</evidence>
<organism evidence="11">
    <name type="scientific">Capitella teleta</name>
    <name type="common">Polychaete worm</name>
    <dbReference type="NCBI Taxonomy" id="283909"/>
    <lineage>
        <taxon>Eukaryota</taxon>
        <taxon>Metazoa</taxon>
        <taxon>Spiralia</taxon>
        <taxon>Lophotrochozoa</taxon>
        <taxon>Annelida</taxon>
        <taxon>Polychaeta</taxon>
        <taxon>Sedentaria</taxon>
        <taxon>Scolecida</taxon>
        <taxon>Capitellidae</taxon>
        <taxon>Capitella</taxon>
    </lineage>
</organism>
<comment type="similarity">
    <text evidence="6">Belongs to the CFAP45 family.</text>
</comment>
<proteinExistence type="inferred from homology"/>
<comment type="subcellular location">
    <subcellularLocation>
        <location evidence="1">Cell projection</location>
        <location evidence="1">Cilium</location>
        <location evidence="1">Flagellum</location>
    </subcellularLocation>
</comment>
<keyword evidence="5" id="KW-0966">Cell projection</keyword>
<reference evidence="11 13" key="2">
    <citation type="journal article" date="2013" name="Nature">
        <title>Insights into bilaterian evolution from three spiralian genomes.</title>
        <authorList>
            <person name="Simakov O."/>
            <person name="Marletaz F."/>
            <person name="Cho S.J."/>
            <person name="Edsinger-Gonzales E."/>
            <person name="Havlak P."/>
            <person name="Hellsten U."/>
            <person name="Kuo D.H."/>
            <person name="Larsson T."/>
            <person name="Lv J."/>
            <person name="Arendt D."/>
            <person name="Savage R."/>
            <person name="Osoegawa K."/>
            <person name="de Jong P."/>
            <person name="Grimwood J."/>
            <person name="Chapman J.A."/>
            <person name="Shapiro H."/>
            <person name="Aerts A."/>
            <person name="Otillar R.P."/>
            <person name="Terry A.Y."/>
            <person name="Boore J.L."/>
            <person name="Grigoriev I.V."/>
            <person name="Lindberg D.R."/>
            <person name="Seaver E.C."/>
            <person name="Weisblat D.A."/>
            <person name="Putnam N.H."/>
            <person name="Rokhsar D.S."/>
        </authorList>
    </citation>
    <scope>NUCLEOTIDE SEQUENCE</scope>
    <source>
        <strain evidence="11 13">I ESC-2004</strain>
    </source>
</reference>
<reference evidence="12" key="3">
    <citation type="submission" date="2015-06" db="UniProtKB">
        <authorList>
            <consortium name="EnsemblMetazoa"/>
        </authorList>
    </citation>
    <scope>IDENTIFICATION</scope>
</reference>
<feature type="domain" description="Trichohyalin-plectin-homology" evidence="10">
    <location>
        <begin position="143"/>
        <end position="491"/>
    </location>
</feature>
<dbReference type="InterPro" id="IPR043597">
    <property type="entry name" value="TPH_dom"/>
</dbReference>
<evidence type="ECO:0000256" key="6">
    <source>
        <dbReference type="ARBA" id="ARBA00034116"/>
    </source>
</evidence>
<dbReference type="FunCoup" id="R7TUT1">
    <property type="interactions" value="8"/>
</dbReference>
<evidence type="ECO:0000313" key="11">
    <source>
        <dbReference type="EMBL" id="ELT97459.1"/>
    </source>
</evidence>
<name>R7TUT1_CAPTE</name>
<accession>R7TUT1</accession>
<evidence type="ECO:0000256" key="2">
    <source>
        <dbReference type="ARBA" id="ARBA00022846"/>
    </source>
</evidence>
<evidence type="ECO:0000256" key="4">
    <source>
        <dbReference type="ARBA" id="ARBA00023069"/>
    </source>
</evidence>
<keyword evidence="2" id="KW-0282">Flagellum</keyword>
<evidence type="ECO:0000313" key="13">
    <source>
        <dbReference type="Proteomes" id="UP000014760"/>
    </source>
</evidence>
<dbReference type="InterPro" id="IPR033253">
    <property type="entry name" value="CFAP45"/>
</dbReference>